<keyword evidence="7" id="KW-1015">Disulfide bond</keyword>
<reference evidence="11 12" key="1">
    <citation type="submission" date="2022-11" db="EMBL/GenBank/DDBJ databases">
        <title>Whole genome sequence of Eschrichtius robustus ER-17-0199.</title>
        <authorList>
            <person name="Bruniche-Olsen A."/>
            <person name="Black A.N."/>
            <person name="Fields C.J."/>
            <person name="Walden K."/>
            <person name="Dewoody J.A."/>
        </authorList>
    </citation>
    <scope>NUCLEOTIDE SEQUENCE [LARGE SCALE GENOMIC DNA]</scope>
    <source>
        <strain evidence="11">ER-17-0199</strain>
        <tissue evidence="11">Blubber</tissue>
    </source>
</reference>
<sequence length="281" mass="30983">MTEIECAKWLYFQKQEIHWVQIQSSHGQEHREGPLRADPSAWRCVYQIVVEEERPRRAKKTTEILKCYPVPIHFQNASLLNSQYYFAAEFPANSLQSAQPFTIGDNKTYNGYWNTPLLPHKSYRIYFQAASRANGETKIDCVQVATKAAIIVTQLTTPHIRIAPAAGDDQLTVPLEKLQKQADILEVCTLAAVISPARAVTEAVSTPPATAGLITKLILRRLFALALSPAFPSPAASQHQGSAQVSLPREASLDRGPRSPWPGGPLATGQPITLPLLEVPS</sequence>
<accession>A0AB34GCS1</accession>
<keyword evidence="6" id="KW-0472">Membrane</keyword>
<evidence type="ECO:0000256" key="6">
    <source>
        <dbReference type="ARBA" id="ARBA00023136"/>
    </source>
</evidence>
<dbReference type="InterPro" id="IPR057598">
    <property type="entry name" value="Fn3_PTPRU"/>
</dbReference>
<evidence type="ECO:0000256" key="2">
    <source>
        <dbReference type="ARBA" id="ARBA00022692"/>
    </source>
</evidence>
<dbReference type="Pfam" id="PF23144">
    <property type="entry name" value="Fn3_PTPRU"/>
    <property type="match status" value="1"/>
</dbReference>
<gene>
    <name evidence="11" type="ORF">J1605_015235</name>
</gene>
<evidence type="ECO:0000256" key="5">
    <source>
        <dbReference type="ARBA" id="ARBA00022989"/>
    </source>
</evidence>
<keyword evidence="4" id="KW-0677">Repeat</keyword>
<feature type="region of interest" description="Disordered" evidence="9">
    <location>
        <begin position="233"/>
        <end position="281"/>
    </location>
</feature>
<evidence type="ECO:0000313" key="12">
    <source>
        <dbReference type="Proteomes" id="UP001159641"/>
    </source>
</evidence>
<keyword evidence="12" id="KW-1185">Reference proteome</keyword>
<evidence type="ECO:0000256" key="1">
    <source>
        <dbReference type="ARBA" id="ARBA00004479"/>
    </source>
</evidence>
<comment type="subcellular location">
    <subcellularLocation>
        <location evidence="1">Membrane</location>
        <topology evidence="1">Single-pass type I membrane protein</topology>
    </subcellularLocation>
</comment>
<keyword evidence="8" id="KW-0325">Glycoprotein</keyword>
<dbReference type="EMBL" id="JAIQCJ010002358">
    <property type="protein sequence ID" value="KAJ8776646.1"/>
    <property type="molecule type" value="Genomic_DNA"/>
</dbReference>
<feature type="domain" description="Receptor-type tyrosine-protein phosphatase U-like Fn3" evidence="10">
    <location>
        <begin position="44"/>
        <end position="149"/>
    </location>
</feature>
<dbReference type="PANTHER" id="PTHR24051:SF11">
    <property type="entry name" value="PROTEIN TYROSINE PHOSPHATASE, RECEPTOR TYPE, M"/>
    <property type="match status" value="1"/>
</dbReference>
<keyword evidence="3" id="KW-0732">Signal</keyword>
<evidence type="ECO:0000313" key="11">
    <source>
        <dbReference type="EMBL" id="KAJ8776646.1"/>
    </source>
</evidence>
<evidence type="ECO:0000256" key="8">
    <source>
        <dbReference type="ARBA" id="ARBA00023180"/>
    </source>
</evidence>
<protein>
    <recommendedName>
        <fullName evidence="10">Receptor-type tyrosine-protein phosphatase U-like Fn3 domain-containing protein</fullName>
    </recommendedName>
</protein>
<evidence type="ECO:0000256" key="7">
    <source>
        <dbReference type="ARBA" id="ARBA00023157"/>
    </source>
</evidence>
<keyword evidence="2" id="KW-0812">Transmembrane</keyword>
<keyword evidence="5" id="KW-1133">Transmembrane helix</keyword>
<dbReference type="GO" id="GO:0016020">
    <property type="term" value="C:membrane"/>
    <property type="evidence" value="ECO:0007669"/>
    <property type="project" value="UniProtKB-SubCell"/>
</dbReference>
<dbReference type="AlphaFoldDB" id="A0AB34GCS1"/>
<evidence type="ECO:0000256" key="9">
    <source>
        <dbReference type="SAM" id="MobiDB-lite"/>
    </source>
</evidence>
<evidence type="ECO:0000256" key="4">
    <source>
        <dbReference type="ARBA" id="ARBA00022737"/>
    </source>
</evidence>
<comment type="caution">
    <text evidence="11">The sequence shown here is derived from an EMBL/GenBank/DDBJ whole genome shotgun (WGS) entry which is preliminary data.</text>
</comment>
<evidence type="ECO:0000256" key="3">
    <source>
        <dbReference type="ARBA" id="ARBA00022729"/>
    </source>
</evidence>
<proteinExistence type="predicted"/>
<evidence type="ECO:0000259" key="10">
    <source>
        <dbReference type="Pfam" id="PF23144"/>
    </source>
</evidence>
<dbReference type="Proteomes" id="UP001159641">
    <property type="component" value="Unassembled WGS sequence"/>
</dbReference>
<dbReference type="InterPro" id="IPR051622">
    <property type="entry name" value="R-tyr_protein_phosphatases"/>
</dbReference>
<organism evidence="11 12">
    <name type="scientific">Eschrichtius robustus</name>
    <name type="common">California gray whale</name>
    <name type="synonym">Eschrichtius gibbosus</name>
    <dbReference type="NCBI Taxonomy" id="9764"/>
    <lineage>
        <taxon>Eukaryota</taxon>
        <taxon>Metazoa</taxon>
        <taxon>Chordata</taxon>
        <taxon>Craniata</taxon>
        <taxon>Vertebrata</taxon>
        <taxon>Euteleostomi</taxon>
        <taxon>Mammalia</taxon>
        <taxon>Eutheria</taxon>
        <taxon>Laurasiatheria</taxon>
        <taxon>Artiodactyla</taxon>
        <taxon>Whippomorpha</taxon>
        <taxon>Cetacea</taxon>
        <taxon>Mysticeti</taxon>
        <taxon>Eschrichtiidae</taxon>
        <taxon>Eschrichtius</taxon>
    </lineage>
</organism>
<dbReference type="PANTHER" id="PTHR24051">
    <property type="entry name" value="SUSHI DOMAIN-CONTAINING PROTEIN 1"/>
    <property type="match status" value="1"/>
</dbReference>
<name>A0AB34GCS1_ESCRO</name>